<dbReference type="EMBL" id="JABVXQ010000001">
    <property type="protein sequence ID" value="KAF6130798.1"/>
    <property type="molecule type" value="Genomic_DNA"/>
</dbReference>
<evidence type="ECO:0000313" key="2">
    <source>
        <dbReference type="EMBL" id="KAF6130798.1"/>
    </source>
</evidence>
<feature type="region of interest" description="Disordered" evidence="1">
    <location>
        <begin position="1"/>
        <end position="50"/>
    </location>
</feature>
<feature type="compositionally biased region" description="Low complexity" evidence="1">
    <location>
        <begin position="23"/>
        <end position="32"/>
    </location>
</feature>
<evidence type="ECO:0000256" key="1">
    <source>
        <dbReference type="SAM" id="MobiDB-lite"/>
    </source>
</evidence>
<feature type="compositionally biased region" description="Polar residues" evidence="1">
    <location>
        <begin position="1"/>
        <end position="13"/>
    </location>
</feature>
<proteinExistence type="predicted"/>
<evidence type="ECO:0000313" key="3">
    <source>
        <dbReference type="Proteomes" id="UP000664940"/>
    </source>
</evidence>
<accession>A0A834BKI0</accession>
<reference evidence="2 3" key="1">
    <citation type="journal article" date="2020" name="Nature">
        <title>Six reference-quality genomes reveal evolution of bat adaptations.</title>
        <authorList>
            <person name="Jebb D."/>
            <person name="Huang Z."/>
            <person name="Pippel M."/>
            <person name="Hughes G.M."/>
            <person name="Lavrichenko K."/>
            <person name="Devanna P."/>
            <person name="Winkler S."/>
            <person name="Jermiin L.S."/>
            <person name="Skirmuntt E.C."/>
            <person name="Katzourakis A."/>
            <person name="Burkitt-Gray L."/>
            <person name="Ray D.A."/>
            <person name="Sullivan K.A.M."/>
            <person name="Roscito J.G."/>
            <person name="Kirilenko B.M."/>
            <person name="Davalos L.M."/>
            <person name="Corthals A.P."/>
            <person name="Power M.L."/>
            <person name="Jones G."/>
            <person name="Ransome R.D."/>
            <person name="Dechmann D.K.N."/>
            <person name="Locatelli A.G."/>
            <person name="Puechmaille S.J."/>
            <person name="Fedrigo O."/>
            <person name="Jarvis E.D."/>
            <person name="Hiller M."/>
            <person name="Vernes S.C."/>
            <person name="Myers E.W."/>
            <person name="Teeling E.C."/>
        </authorList>
    </citation>
    <scope>NUCLEOTIDE SEQUENCE [LARGE SCALE GENOMIC DNA]</scope>
    <source>
        <strain evidence="2">Bat1K_MPI-CBG_1</strain>
    </source>
</reference>
<name>A0A834BKI0_9CHIR</name>
<dbReference type="Proteomes" id="UP000664940">
    <property type="component" value="Unassembled WGS sequence"/>
</dbReference>
<comment type="caution">
    <text evidence="2">The sequence shown here is derived from an EMBL/GenBank/DDBJ whole genome shotgun (WGS) entry which is preliminary data.</text>
</comment>
<dbReference type="AlphaFoldDB" id="A0A834BKI0"/>
<organism evidence="2 3">
    <name type="scientific">Phyllostomus discolor</name>
    <name type="common">pale spear-nosed bat</name>
    <dbReference type="NCBI Taxonomy" id="89673"/>
    <lineage>
        <taxon>Eukaryota</taxon>
        <taxon>Metazoa</taxon>
        <taxon>Chordata</taxon>
        <taxon>Craniata</taxon>
        <taxon>Vertebrata</taxon>
        <taxon>Euteleostomi</taxon>
        <taxon>Mammalia</taxon>
        <taxon>Eutheria</taxon>
        <taxon>Laurasiatheria</taxon>
        <taxon>Chiroptera</taxon>
        <taxon>Yangochiroptera</taxon>
        <taxon>Phyllostomidae</taxon>
        <taxon>Phyllostominae</taxon>
        <taxon>Phyllostomus</taxon>
    </lineage>
</organism>
<sequence length="123" mass="13281">MPSEQPETVTQRCHSPARPAPAPLAAAQLPSQGRQNRCPPSPPLRLPKLPRRSPSWACLTCKKGLTGQESCPCVPDGRPQWAAAPPFSPCPPPRVHHLDCVLRRLSDASLRLTGALARNETSV</sequence>
<gene>
    <name evidence="2" type="ORF">HJG60_007776</name>
</gene>
<protein>
    <submittedName>
        <fullName evidence="2">Uncharacterized protein</fullName>
    </submittedName>
</protein>